<feature type="domain" description="Porphobilinogen deaminase C-terminal" evidence="11">
    <location>
        <begin position="316"/>
        <end position="373"/>
    </location>
</feature>
<dbReference type="InterPro" id="IPR036803">
    <property type="entry name" value="Porphobilinogen_deaminase_C_sf"/>
</dbReference>
<reference evidence="12 13" key="1">
    <citation type="journal article" date="2018" name="MBio">
        <title>Comparative Genomics Reveals the Core Gene Toolbox for the Fungus-Insect Symbiosis.</title>
        <authorList>
            <person name="Wang Y."/>
            <person name="Stata M."/>
            <person name="Wang W."/>
            <person name="Stajich J.E."/>
            <person name="White M.M."/>
            <person name="Moncalvo J.M."/>
        </authorList>
    </citation>
    <scope>NUCLEOTIDE SEQUENCE [LARGE SCALE GENOMIC DNA]</scope>
    <source>
        <strain evidence="12 13">AUS-77-4</strain>
    </source>
</reference>
<dbReference type="EMBL" id="MBFT01000027">
    <property type="protein sequence ID" value="PVU99592.1"/>
    <property type="molecule type" value="Genomic_DNA"/>
</dbReference>
<evidence type="ECO:0000256" key="3">
    <source>
        <dbReference type="ARBA" id="ARBA00005638"/>
    </source>
</evidence>
<dbReference type="InterPro" id="IPR022417">
    <property type="entry name" value="Porphobilin_deaminase_N"/>
</dbReference>
<dbReference type="Pfam" id="PF03900">
    <property type="entry name" value="Porphobil_deamC"/>
    <property type="match status" value="1"/>
</dbReference>
<evidence type="ECO:0000256" key="7">
    <source>
        <dbReference type="ARBA" id="ARBA00023244"/>
    </source>
</evidence>
<organism evidence="12 13">
    <name type="scientific">Furculomyces boomerangus</name>
    <dbReference type="NCBI Taxonomy" id="61424"/>
    <lineage>
        <taxon>Eukaryota</taxon>
        <taxon>Fungi</taxon>
        <taxon>Fungi incertae sedis</taxon>
        <taxon>Zoopagomycota</taxon>
        <taxon>Kickxellomycotina</taxon>
        <taxon>Harpellomycetes</taxon>
        <taxon>Harpellales</taxon>
        <taxon>Harpellaceae</taxon>
        <taxon>Furculomyces</taxon>
    </lineage>
</organism>
<evidence type="ECO:0000313" key="12">
    <source>
        <dbReference type="EMBL" id="PVU99592.1"/>
    </source>
</evidence>
<dbReference type="PANTHER" id="PTHR11557">
    <property type="entry name" value="PORPHOBILINOGEN DEAMINASE"/>
    <property type="match status" value="1"/>
</dbReference>
<evidence type="ECO:0000256" key="2">
    <source>
        <dbReference type="ARBA" id="ARBA00004735"/>
    </source>
</evidence>
<evidence type="ECO:0000256" key="8">
    <source>
        <dbReference type="ARBA" id="ARBA00030685"/>
    </source>
</evidence>
<dbReference type="EC" id="2.5.1.61" evidence="4"/>
<evidence type="ECO:0000256" key="4">
    <source>
        <dbReference type="ARBA" id="ARBA00012655"/>
    </source>
</evidence>
<dbReference type="FunFam" id="3.40.190.10:FF:000260">
    <property type="entry name" value="Porphobilinogen deaminase"/>
    <property type="match status" value="1"/>
</dbReference>
<comment type="pathway">
    <text evidence="2">Porphyrin-containing compound metabolism; protoporphyrin-IX biosynthesis; coproporphyrinogen-III from 5-aminolevulinate: step 2/4.</text>
</comment>
<dbReference type="Gene3D" id="3.30.160.40">
    <property type="entry name" value="Porphobilinogen deaminase, C-terminal domain"/>
    <property type="match status" value="1"/>
</dbReference>
<dbReference type="NCBIfam" id="TIGR00212">
    <property type="entry name" value="hemC"/>
    <property type="match status" value="1"/>
</dbReference>
<accession>A0A2T9Z4T4</accession>
<evidence type="ECO:0000259" key="10">
    <source>
        <dbReference type="Pfam" id="PF01379"/>
    </source>
</evidence>
<dbReference type="Gene3D" id="3.40.190.10">
    <property type="entry name" value="Periplasmic binding protein-like II"/>
    <property type="match status" value="2"/>
</dbReference>
<dbReference type="AlphaFoldDB" id="A0A2T9Z4T4"/>
<comment type="caution">
    <text evidence="12">The sequence shown here is derived from an EMBL/GenBank/DDBJ whole genome shotgun (WGS) entry which is preliminary data.</text>
</comment>
<gene>
    <name evidence="12" type="ORF">BB559_000574</name>
</gene>
<evidence type="ECO:0000256" key="1">
    <source>
        <dbReference type="ARBA" id="ARBA00001916"/>
    </source>
</evidence>
<keyword evidence="6" id="KW-0350">Heme biosynthesis</keyword>
<dbReference type="InterPro" id="IPR022418">
    <property type="entry name" value="Porphobilinogen_deaminase_C"/>
</dbReference>
<dbReference type="PRINTS" id="PR00151">
    <property type="entry name" value="PORPHBDMNASE"/>
</dbReference>
<dbReference type="CDD" id="cd13645">
    <property type="entry name" value="PBP2_HuPBGD_like"/>
    <property type="match status" value="1"/>
</dbReference>
<keyword evidence="7" id="KW-0627">Porphyrin biosynthesis</keyword>
<dbReference type="Proteomes" id="UP000245699">
    <property type="component" value="Unassembled WGS sequence"/>
</dbReference>
<dbReference type="SUPFAM" id="SSF53850">
    <property type="entry name" value="Periplasmic binding protein-like II"/>
    <property type="match status" value="1"/>
</dbReference>
<keyword evidence="13" id="KW-1185">Reference proteome</keyword>
<evidence type="ECO:0000313" key="13">
    <source>
        <dbReference type="Proteomes" id="UP000245699"/>
    </source>
</evidence>
<dbReference type="GO" id="GO:0005737">
    <property type="term" value="C:cytoplasm"/>
    <property type="evidence" value="ECO:0007669"/>
    <property type="project" value="TreeGrafter"/>
</dbReference>
<proteinExistence type="inferred from homology"/>
<evidence type="ECO:0000259" key="11">
    <source>
        <dbReference type="Pfam" id="PF03900"/>
    </source>
</evidence>
<dbReference type="InterPro" id="IPR022419">
    <property type="entry name" value="Porphobilin_deaminase_cofac_BS"/>
</dbReference>
<name>A0A2T9Z4T4_9FUNG</name>
<dbReference type="STRING" id="61424.A0A2T9Z4T4"/>
<comment type="similarity">
    <text evidence="3">Belongs to the HMBS family.</text>
</comment>
<comment type="cofactor">
    <cofactor evidence="1">
        <name>dipyrromethane</name>
        <dbReference type="ChEBI" id="CHEBI:60342"/>
    </cofactor>
</comment>
<evidence type="ECO:0000256" key="5">
    <source>
        <dbReference type="ARBA" id="ARBA00022679"/>
    </source>
</evidence>
<dbReference type="UniPathway" id="UPA00251">
    <property type="reaction ID" value="UER00319"/>
</dbReference>
<dbReference type="FunFam" id="3.40.190.10:FF:000005">
    <property type="entry name" value="Porphobilinogen deaminase"/>
    <property type="match status" value="1"/>
</dbReference>
<dbReference type="GO" id="GO:0006782">
    <property type="term" value="P:protoporphyrinogen IX biosynthetic process"/>
    <property type="evidence" value="ECO:0007669"/>
    <property type="project" value="UniProtKB-UniPathway"/>
</dbReference>
<dbReference type="PROSITE" id="PS00533">
    <property type="entry name" value="PORPHOBILINOGEN_DEAM"/>
    <property type="match status" value="1"/>
</dbReference>
<dbReference type="GO" id="GO:0004418">
    <property type="term" value="F:hydroxymethylbilane synthase activity"/>
    <property type="evidence" value="ECO:0007669"/>
    <property type="project" value="UniProtKB-EC"/>
</dbReference>
<dbReference type="PANTHER" id="PTHR11557:SF0">
    <property type="entry name" value="PORPHOBILINOGEN DEAMINASE"/>
    <property type="match status" value="1"/>
</dbReference>
<dbReference type="InterPro" id="IPR000860">
    <property type="entry name" value="HemC"/>
</dbReference>
<dbReference type="SUPFAM" id="SSF54782">
    <property type="entry name" value="Porphobilinogen deaminase (hydroxymethylbilane synthase), C-terminal domain"/>
    <property type="match status" value="1"/>
</dbReference>
<dbReference type="Pfam" id="PF01379">
    <property type="entry name" value="Porphobil_deam"/>
    <property type="match status" value="1"/>
</dbReference>
<feature type="domain" description="Porphobilinogen deaminase N-terminal" evidence="10">
    <location>
        <begin position="92"/>
        <end position="303"/>
    </location>
</feature>
<protein>
    <recommendedName>
        <fullName evidence="4">hydroxymethylbilane synthase</fullName>
        <ecNumber evidence="4">2.5.1.61</ecNumber>
    </recommendedName>
    <alternativeName>
        <fullName evidence="9">Hydroxymethylbilane synthase</fullName>
    </alternativeName>
    <alternativeName>
        <fullName evidence="8">Pre-uroporphyrinogen synthase</fullName>
    </alternativeName>
</protein>
<sequence length="439" mass="48118">MAPIISSVGSGAGRIIKTDYKKKEIRKAGQDQLSSKLQENVLLESSPSILEQNISRISLLKSESPQIESKKPLNLSNSETNLNGSISKQSFIVGSRKSNLAVIQTEFVMENLKKHFPGKTLSLVTMSTVGDKVLDVALSKIGEKSLFTKELEVALYSKTVDMVVHSLKDLPTTLPPNMSLGAILAREDPRDVAIMSLQTKYTSLSSLPAGSVVGTSSVRRIAQLKKAHSHLVFRDIRGNLNTRFAKLDNPENGYSALILAAAGVKRLGFGDRITEYLDDNTMFYAVGQGALAVEIRTDDSDTEKLTRSLVDTKTLLECTAERSLMRHLEGGCSIPIGVWSSWKLDSNNKPSVLVVRGMVSSVDGVDYINSEYSFNVFSESGKTTKSKTNEMVFDSESSFESIPRSLVETYMENAEHVGFELGEKLKSLGAERILSNIQH</sequence>
<evidence type="ECO:0000256" key="9">
    <source>
        <dbReference type="ARBA" id="ARBA00033064"/>
    </source>
</evidence>
<keyword evidence="5" id="KW-0808">Transferase</keyword>
<evidence type="ECO:0000256" key="6">
    <source>
        <dbReference type="ARBA" id="ARBA00023133"/>
    </source>
</evidence>
<dbReference type="OrthoDB" id="564646at2759"/>